<dbReference type="AlphaFoldDB" id="A0A9D2KMD0"/>
<gene>
    <name evidence="1" type="ORF">IAA07_00275</name>
</gene>
<dbReference type="EMBL" id="DWZA01000004">
    <property type="protein sequence ID" value="HJA69999.1"/>
    <property type="molecule type" value="Genomic_DNA"/>
</dbReference>
<accession>A0A9D2KMD0</accession>
<evidence type="ECO:0000313" key="2">
    <source>
        <dbReference type="Proteomes" id="UP000823900"/>
    </source>
</evidence>
<organism evidence="1 2">
    <name type="scientific">Candidatus Lachnoclostridium stercoravium</name>
    <dbReference type="NCBI Taxonomy" id="2838633"/>
    <lineage>
        <taxon>Bacteria</taxon>
        <taxon>Bacillati</taxon>
        <taxon>Bacillota</taxon>
        <taxon>Clostridia</taxon>
        <taxon>Lachnospirales</taxon>
        <taxon>Lachnospiraceae</taxon>
    </lineage>
</organism>
<name>A0A9D2KMD0_9FIRM</name>
<dbReference type="Proteomes" id="UP000823900">
    <property type="component" value="Unassembled WGS sequence"/>
</dbReference>
<comment type="caution">
    <text evidence="1">The sequence shown here is derived from an EMBL/GenBank/DDBJ whole genome shotgun (WGS) entry which is preliminary data.</text>
</comment>
<sequence length="68" mass="8054">MINKEKSKELMEKSIKEINSRATSRRQSQRNAAHIFQMKEYINRLIPFVHEEEGKEILVKILEEAAKL</sequence>
<reference evidence="1" key="2">
    <citation type="submission" date="2021-04" db="EMBL/GenBank/DDBJ databases">
        <authorList>
            <person name="Gilroy R."/>
        </authorList>
    </citation>
    <scope>NUCLEOTIDE SEQUENCE</scope>
    <source>
        <strain evidence="1">CHK178-16964</strain>
    </source>
</reference>
<protein>
    <submittedName>
        <fullName evidence="1">Uncharacterized protein</fullName>
    </submittedName>
</protein>
<reference evidence="1" key="1">
    <citation type="journal article" date="2021" name="PeerJ">
        <title>Extensive microbial diversity within the chicken gut microbiome revealed by metagenomics and culture.</title>
        <authorList>
            <person name="Gilroy R."/>
            <person name="Ravi A."/>
            <person name="Getino M."/>
            <person name="Pursley I."/>
            <person name="Horton D.L."/>
            <person name="Alikhan N.F."/>
            <person name="Baker D."/>
            <person name="Gharbi K."/>
            <person name="Hall N."/>
            <person name="Watson M."/>
            <person name="Adriaenssens E.M."/>
            <person name="Foster-Nyarko E."/>
            <person name="Jarju S."/>
            <person name="Secka A."/>
            <person name="Antonio M."/>
            <person name="Oren A."/>
            <person name="Chaudhuri R.R."/>
            <person name="La Ragione R."/>
            <person name="Hildebrand F."/>
            <person name="Pallen M.J."/>
        </authorList>
    </citation>
    <scope>NUCLEOTIDE SEQUENCE</scope>
    <source>
        <strain evidence="1">CHK178-16964</strain>
    </source>
</reference>
<proteinExistence type="predicted"/>
<evidence type="ECO:0000313" key="1">
    <source>
        <dbReference type="EMBL" id="HJA69999.1"/>
    </source>
</evidence>